<dbReference type="RefSeq" id="WP_043410040.1">
    <property type="nucleotide sequence ID" value="NZ_JPMI01000305.1"/>
</dbReference>
<keyword evidence="1" id="KW-0812">Transmembrane</keyword>
<organism evidence="3 4">
    <name type="scientific">Archangium violaceum Cb vi76</name>
    <dbReference type="NCBI Taxonomy" id="1406225"/>
    <lineage>
        <taxon>Bacteria</taxon>
        <taxon>Pseudomonadati</taxon>
        <taxon>Myxococcota</taxon>
        <taxon>Myxococcia</taxon>
        <taxon>Myxococcales</taxon>
        <taxon>Cystobacterineae</taxon>
        <taxon>Archangiaceae</taxon>
        <taxon>Archangium</taxon>
    </lineage>
</organism>
<evidence type="ECO:0000256" key="1">
    <source>
        <dbReference type="SAM" id="Phobius"/>
    </source>
</evidence>
<protein>
    <recommendedName>
        <fullName evidence="5">TM2 domain-containing protein</fullName>
    </recommendedName>
</protein>
<evidence type="ECO:0000313" key="3">
    <source>
        <dbReference type="EMBL" id="KFA88043.1"/>
    </source>
</evidence>
<feature type="transmembrane region" description="Helical" evidence="1">
    <location>
        <begin position="91"/>
        <end position="108"/>
    </location>
</feature>
<evidence type="ECO:0008006" key="5">
    <source>
        <dbReference type="Google" id="ProtNLM"/>
    </source>
</evidence>
<reference evidence="3 4" key="1">
    <citation type="submission" date="2014-07" db="EMBL/GenBank/DDBJ databases">
        <title>Draft Genome Sequence of Gephyronic Acid Producer, Cystobacter violaceus Strain Cb vi76.</title>
        <authorList>
            <person name="Stevens D.C."/>
            <person name="Young J."/>
            <person name="Carmichael R."/>
            <person name="Tan J."/>
            <person name="Taylor R.E."/>
        </authorList>
    </citation>
    <scope>NUCLEOTIDE SEQUENCE [LARGE SCALE GENOMIC DNA]</scope>
    <source>
        <strain evidence="3 4">Cb vi76</strain>
    </source>
</reference>
<gene>
    <name evidence="3" type="ORF">Q664_43695</name>
</gene>
<proteinExistence type="predicted"/>
<feature type="chain" id="PRO_5001781325" description="TM2 domain-containing protein" evidence="2">
    <location>
        <begin position="23"/>
        <end position="200"/>
    </location>
</feature>
<dbReference type="AlphaFoldDB" id="A0A084SHV8"/>
<feature type="signal peptide" evidence="2">
    <location>
        <begin position="1"/>
        <end position="22"/>
    </location>
</feature>
<name>A0A084SHV8_9BACT</name>
<dbReference type="Proteomes" id="UP000028547">
    <property type="component" value="Unassembled WGS sequence"/>
</dbReference>
<evidence type="ECO:0000256" key="2">
    <source>
        <dbReference type="SAM" id="SignalP"/>
    </source>
</evidence>
<accession>A0A084SHV8</accession>
<evidence type="ECO:0000313" key="4">
    <source>
        <dbReference type="Proteomes" id="UP000028547"/>
    </source>
</evidence>
<keyword evidence="2" id="KW-0732">Signal</keyword>
<comment type="caution">
    <text evidence="3">The sequence shown here is derived from an EMBL/GenBank/DDBJ whole genome shotgun (WGS) entry which is preliminary data.</text>
</comment>
<keyword evidence="1" id="KW-1133">Transmembrane helix</keyword>
<keyword evidence="1" id="KW-0472">Membrane</keyword>
<dbReference type="EMBL" id="JPMI01000305">
    <property type="protein sequence ID" value="KFA88043.1"/>
    <property type="molecule type" value="Genomic_DNA"/>
</dbReference>
<feature type="transmembrane region" description="Helical" evidence="1">
    <location>
        <begin position="115"/>
        <end position="132"/>
    </location>
</feature>
<sequence>MLASLLLASLLATSPSLESAFAADPTVSFSHAMEDRHARLLDEGQLAAPFHPNLTPEGFTDALHYGRLREPLRQESGGRGGGAVSGEVRQVLALVLGLFIGFGTGHLLARDTDGFLLFLVVDVAIIVVSSVLRFAVGGWFWGLGGAALLVSHLIQGIDALAKAGGPRIVELTRQRAVQVADVSGGRDTPAITTRAFAFNF</sequence>